<evidence type="ECO:0000256" key="6">
    <source>
        <dbReference type="ARBA" id="ARBA00023136"/>
    </source>
</evidence>
<protein>
    <recommendedName>
        <fullName evidence="11">Palmitoyltransferase PFA4</fullName>
        <ecNumber evidence="11">2.3.1.225</ecNumber>
    </recommendedName>
    <alternativeName>
        <fullName evidence="11">Protein S-acyltransferase</fullName>
        <shortName evidence="11">PAT</shortName>
    </alternativeName>
    <alternativeName>
        <fullName evidence="11">Protein fatty acyltransferase 4</fullName>
    </alternativeName>
</protein>
<keyword evidence="3 11" id="KW-0812">Transmembrane</keyword>
<proteinExistence type="inferred from homology"/>
<comment type="catalytic activity">
    <reaction evidence="10 11 12">
        <text>L-cysteinyl-[protein] + hexadecanoyl-CoA = S-hexadecanoyl-L-cysteinyl-[protein] + CoA</text>
        <dbReference type="Rhea" id="RHEA:36683"/>
        <dbReference type="Rhea" id="RHEA-COMP:10131"/>
        <dbReference type="Rhea" id="RHEA-COMP:11032"/>
        <dbReference type="ChEBI" id="CHEBI:29950"/>
        <dbReference type="ChEBI" id="CHEBI:57287"/>
        <dbReference type="ChEBI" id="CHEBI:57379"/>
        <dbReference type="ChEBI" id="CHEBI:74151"/>
        <dbReference type="EC" id="2.3.1.225"/>
    </reaction>
</comment>
<feature type="transmembrane region" description="Helical" evidence="11 12">
    <location>
        <begin position="173"/>
        <end position="194"/>
    </location>
</feature>
<dbReference type="GO" id="GO:0005789">
    <property type="term" value="C:endoplasmic reticulum membrane"/>
    <property type="evidence" value="ECO:0007669"/>
    <property type="project" value="UniProtKB-SubCell"/>
</dbReference>
<keyword evidence="8 11" id="KW-0449">Lipoprotein</keyword>
<evidence type="ECO:0000256" key="11">
    <source>
        <dbReference type="HAMAP-Rule" id="MF_03199"/>
    </source>
</evidence>
<reference evidence="14" key="1">
    <citation type="journal article" date="2021" name="Nat. Commun.">
        <title>Genetic determinants of endophytism in the Arabidopsis root mycobiome.</title>
        <authorList>
            <person name="Mesny F."/>
            <person name="Miyauchi S."/>
            <person name="Thiergart T."/>
            <person name="Pickel B."/>
            <person name="Atanasova L."/>
            <person name="Karlsson M."/>
            <person name="Huettel B."/>
            <person name="Barry K.W."/>
            <person name="Haridas S."/>
            <person name="Chen C."/>
            <person name="Bauer D."/>
            <person name="Andreopoulos W."/>
            <person name="Pangilinan J."/>
            <person name="LaButti K."/>
            <person name="Riley R."/>
            <person name="Lipzen A."/>
            <person name="Clum A."/>
            <person name="Drula E."/>
            <person name="Henrissat B."/>
            <person name="Kohler A."/>
            <person name="Grigoriev I.V."/>
            <person name="Martin F.M."/>
            <person name="Hacquard S."/>
        </authorList>
    </citation>
    <scope>NUCLEOTIDE SEQUENCE</scope>
    <source>
        <strain evidence="14">MPI-CAGE-CH-0235</strain>
    </source>
</reference>
<comment type="subcellular location">
    <subcellularLocation>
        <location evidence="11">Endoplasmic reticulum membrane</location>
        <topology evidence="11">Multi-pass membrane protein</topology>
    </subcellularLocation>
    <subcellularLocation>
        <location evidence="1">Membrane</location>
        <topology evidence="1">Multi-pass membrane protein</topology>
    </subcellularLocation>
</comment>
<dbReference type="AlphaFoldDB" id="A0A8K0WSL0"/>
<dbReference type="PANTHER" id="PTHR12246">
    <property type="entry name" value="PALMITOYLTRANSFERASE ZDHHC16"/>
    <property type="match status" value="1"/>
</dbReference>
<dbReference type="InterPro" id="IPR001594">
    <property type="entry name" value="Palmitoyltrfase_DHHC"/>
</dbReference>
<keyword evidence="5 11" id="KW-1133">Transmembrane helix</keyword>
<evidence type="ECO:0000256" key="8">
    <source>
        <dbReference type="ARBA" id="ARBA00023288"/>
    </source>
</evidence>
<feature type="transmembrane region" description="Helical" evidence="11 12">
    <location>
        <begin position="50"/>
        <end position="67"/>
    </location>
</feature>
<comment type="caution">
    <text evidence="14">The sequence shown here is derived from an EMBL/GenBank/DDBJ whole genome shotgun (WGS) entry which is preliminary data.</text>
</comment>
<dbReference type="GO" id="GO:0019706">
    <property type="term" value="F:protein-cysteine S-palmitoyltransferase activity"/>
    <property type="evidence" value="ECO:0007669"/>
    <property type="project" value="UniProtKB-UniRule"/>
</dbReference>
<gene>
    <name evidence="11" type="primary">PFA4</name>
    <name evidence="14" type="ORF">B0I35DRAFT_477880</name>
</gene>
<dbReference type="EC" id="2.3.1.225" evidence="11"/>
<comment type="domain">
    <text evidence="11 12">The DHHC domain is required for palmitoyltransferase activity.</text>
</comment>
<evidence type="ECO:0000256" key="3">
    <source>
        <dbReference type="ARBA" id="ARBA00022692"/>
    </source>
</evidence>
<feature type="transmembrane region" description="Helical" evidence="11 12">
    <location>
        <begin position="134"/>
        <end position="153"/>
    </location>
</feature>
<keyword evidence="7 11" id="KW-0564">Palmitate</keyword>
<evidence type="ECO:0000256" key="12">
    <source>
        <dbReference type="RuleBase" id="RU079119"/>
    </source>
</evidence>
<evidence type="ECO:0000259" key="13">
    <source>
        <dbReference type="Pfam" id="PF01529"/>
    </source>
</evidence>
<dbReference type="EMBL" id="JAGPNK010000005">
    <property type="protein sequence ID" value="KAH7321395.1"/>
    <property type="molecule type" value="Genomic_DNA"/>
</dbReference>
<keyword evidence="6 11" id="KW-0472">Membrane</keyword>
<dbReference type="Proteomes" id="UP000813444">
    <property type="component" value="Unassembled WGS sequence"/>
</dbReference>
<evidence type="ECO:0000256" key="5">
    <source>
        <dbReference type="ARBA" id="ARBA00022989"/>
    </source>
</evidence>
<evidence type="ECO:0000313" key="15">
    <source>
        <dbReference type="Proteomes" id="UP000813444"/>
    </source>
</evidence>
<evidence type="ECO:0000256" key="1">
    <source>
        <dbReference type="ARBA" id="ARBA00004141"/>
    </source>
</evidence>
<feature type="active site" description="S-palmitoyl cysteine intermediate" evidence="11">
    <location>
        <position position="116"/>
    </location>
</feature>
<accession>A0A8K0WSL0</accession>
<dbReference type="HAMAP" id="MF_03199">
    <property type="entry name" value="DHHC_PAT_PFA4"/>
    <property type="match status" value="1"/>
</dbReference>
<evidence type="ECO:0000313" key="14">
    <source>
        <dbReference type="EMBL" id="KAH7321395.1"/>
    </source>
</evidence>
<comment type="caution">
    <text evidence="11">Lacks conserved residue(s) required for the propagation of feature annotation.</text>
</comment>
<dbReference type="OrthoDB" id="331948at2759"/>
<feature type="domain" description="Palmitoyltransferase DHHC" evidence="13">
    <location>
        <begin position="85"/>
        <end position="211"/>
    </location>
</feature>
<evidence type="ECO:0000256" key="4">
    <source>
        <dbReference type="ARBA" id="ARBA00022824"/>
    </source>
</evidence>
<keyword evidence="2 11" id="KW-0808">Transferase</keyword>
<keyword evidence="9 11" id="KW-0012">Acyltransferase</keyword>
<keyword evidence="4 11" id="KW-0256">Endoplasmic reticulum</keyword>
<evidence type="ECO:0000256" key="7">
    <source>
        <dbReference type="ARBA" id="ARBA00023139"/>
    </source>
</evidence>
<keyword evidence="15" id="KW-1185">Reference proteome</keyword>
<sequence>MAGFNDVPMVQSLAVPAVCLLIAFLGYGSQLVFRYSKTLQPGPLSDSETLLFNTLLVLLWITYYRAVSTDPGRYIFTDRVIDADGRWCNKCNAPKPPRAHHCRVCRRCVPKMDHHCPWTKNCVSMTTFPHFLRFLVYANISLWTLGYLLWQRLYSIWEARNLPAYLGPSLPALIAWAMLSGTCFLTSLALGIILSTTVRSWLFNCTMIEGWEIDRHEAIAERGGRDWWDVTDADGKSIRFEKVEFPYDIGFFANMAQAMGTSNILLWLFPFAGNPALGKDGKGSGWVWEENGFNRAEGMWPPPDPDKLRHAGRPWPAAARDYDAELRDLDLSPEDAKRAFQQRQEQDLRRKRVLMAELEEVDEVDDYGEASAAGGARSLWVNSDGERLRDYGVDDDDDDEIAADDEDVPLGELLRRRKVLGKDGQE</sequence>
<name>A0A8K0WSL0_9HYPO</name>
<dbReference type="InterPro" id="IPR033682">
    <property type="entry name" value="PFA4"/>
</dbReference>
<dbReference type="InterPro" id="IPR039859">
    <property type="entry name" value="PFA4/ZDH16/20/ERF2-like"/>
</dbReference>
<dbReference type="PROSITE" id="PS50216">
    <property type="entry name" value="DHHC"/>
    <property type="match status" value="1"/>
</dbReference>
<comment type="similarity">
    <text evidence="11">Belongs to the DHHC palmitoyltransferase family. PFA4 subfamily.</text>
</comment>
<evidence type="ECO:0000256" key="10">
    <source>
        <dbReference type="ARBA" id="ARBA00048048"/>
    </source>
</evidence>
<evidence type="ECO:0000256" key="9">
    <source>
        <dbReference type="ARBA" id="ARBA00023315"/>
    </source>
</evidence>
<organism evidence="14 15">
    <name type="scientific">Stachybotrys elegans</name>
    <dbReference type="NCBI Taxonomy" id="80388"/>
    <lineage>
        <taxon>Eukaryota</taxon>
        <taxon>Fungi</taxon>
        <taxon>Dikarya</taxon>
        <taxon>Ascomycota</taxon>
        <taxon>Pezizomycotina</taxon>
        <taxon>Sordariomycetes</taxon>
        <taxon>Hypocreomycetidae</taxon>
        <taxon>Hypocreales</taxon>
        <taxon>Stachybotryaceae</taxon>
        <taxon>Stachybotrys</taxon>
    </lineage>
</organism>
<comment type="function">
    <text evidence="11">Mediates the reversible addition of palmitate to target proteins, thereby regulating their membrane association and biological function.</text>
</comment>
<evidence type="ECO:0000256" key="2">
    <source>
        <dbReference type="ARBA" id="ARBA00022679"/>
    </source>
</evidence>
<dbReference type="Pfam" id="PF01529">
    <property type="entry name" value="DHHC"/>
    <property type="match status" value="1"/>
</dbReference>